<comment type="caution">
    <text evidence="4">The sequence shown here is derived from an EMBL/GenBank/DDBJ whole genome shotgun (WGS) entry which is preliminary data.</text>
</comment>
<dbReference type="Pfam" id="PF07885">
    <property type="entry name" value="Ion_trans_2"/>
    <property type="match status" value="1"/>
</dbReference>
<evidence type="ECO:0000256" key="1">
    <source>
        <dbReference type="SAM" id="Coils"/>
    </source>
</evidence>
<keyword evidence="5" id="KW-1185">Reference proteome</keyword>
<dbReference type="AlphaFoldDB" id="A0A8S1Q274"/>
<organism evidence="4 5">
    <name type="scientific">Paramecium sonneborni</name>
    <dbReference type="NCBI Taxonomy" id="65129"/>
    <lineage>
        <taxon>Eukaryota</taxon>
        <taxon>Sar</taxon>
        <taxon>Alveolata</taxon>
        <taxon>Ciliophora</taxon>
        <taxon>Intramacronucleata</taxon>
        <taxon>Oligohymenophorea</taxon>
        <taxon>Peniculida</taxon>
        <taxon>Parameciidae</taxon>
        <taxon>Paramecium</taxon>
    </lineage>
</organism>
<feature type="domain" description="Potassium channel" evidence="3">
    <location>
        <begin position="367"/>
        <end position="442"/>
    </location>
</feature>
<feature type="transmembrane region" description="Helical" evidence="2">
    <location>
        <begin position="238"/>
        <end position="258"/>
    </location>
</feature>
<dbReference type="GO" id="GO:0042391">
    <property type="term" value="P:regulation of membrane potential"/>
    <property type="evidence" value="ECO:0007669"/>
    <property type="project" value="TreeGrafter"/>
</dbReference>
<reference evidence="4" key="1">
    <citation type="submission" date="2021-01" db="EMBL/GenBank/DDBJ databases">
        <authorList>
            <consortium name="Genoscope - CEA"/>
            <person name="William W."/>
        </authorList>
    </citation>
    <scope>NUCLEOTIDE SEQUENCE</scope>
</reference>
<dbReference type="EMBL" id="CAJJDN010000093">
    <property type="protein sequence ID" value="CAD8109321.1"/>
    <property type="molecule type" value="Genomic_DNA"/>
</dbReference>
<evidence type="ECO:0000313" key="5">
    <source>
        <dbReference type="Proteomes" id="UP000692954"/>
    </source>
</evidence>
<dbReference type="OrthoDB" id="415460at2759"/>
<dbReference type="PANTHER" id="PTHR10217">
    <property type="entry name" value="VOLTAGE AND LIGAND GATED POTASSIUM CHANNEL"/>
    <property type="match status" value="1"/>
</dbReference>
<evidence type="ECO:0000313" key="4">
    <source>
        <dbReference type="EMBL" id="CAD8109321.1"/>
    </source>
</evidence>
<dbReference type="GO" id="GO:0005249">
    <property type="term" value="F:voltage-gated potassium channel activity"/>
    <property type="evidence" value="ECO:0007669"/>
    <property type="project" value="TreeGrafter"/>
</dbReference>
<feature type="transmembrane region" description="Helical" evidence="2">
    <location>
        <begin position="210"/>
        <end position="232"/>
    </location>
</feature>
<dbReference type="PANTHER" id="PTHR10217:SF435">
    <property type="entry name" value="POTASSIUM VOLTAGE-GATED CHANNEL PROTEIN EAG"/>
    <property type="match status" value="1"/>
</dbReference>
<keyword evidence="2" id="KW-1133">Transmembrane helix</keyword>
<sequence length="1026" mass="121658">MFNIEFDQDVELRAVQNEDFEQQYLDNCLRESRKEPNTTYPHISRSISSKSIEAEYLHKTPDTPFDEVVTSAQSFELLGRKIVQQQDRRGSIPSAGTSLMCSFYIRRFIEKISSSRKRILNMNETHFNLIEDRAADMQNLFNYQHQCKKQGSSSGRMRAFLRKDTGLRNQTLIEQIKARLKIMKKNILDIITTVVNKIPIIQPESRFKMIWDFFASFFRIILVLLIPLEIAFNPGILFLNYIYLTALIIVILQIDFLIRINTLQYRNGAAIQNRWDLLIHQLKQEFMTDFSTSSVLIIFMIEPELNNNINLFLLVVLAQYRYIYETFAKSDQISYLTRPLRGVISLIKLVLTLLFILHLFSCIWFWFSQISLDDSWIKFNGLDLKAWELQYLESLYFAVVTMLTIGYGDNVPKNSIEKMVTIMFILWACLWLSYSVNFIGGIIDDITQNQIERNRKMRVINKYMDQRKIPFNMKHKIKEYLTFRWKEDDEVDLEIEQTLLEQLSDELKEELDKEVHKIFIKKSAFLQNFGEDLKDALSKSIKRKIIPPQNTFSIDFDGQMHLCFVEQGILLYQHPDRKQRSKMNSQIKQEQFFCVREFIIQSPNIEYFKSNGYVSLLILSKKEFLDTIKNYPEDYQKFCEIREQMNLNMYPPQIENGVFCPACLQFNHNLKSCPQIQYTPDKEVILKRYLLTKEQKRKYKQRNNSKRFQSEQTIKNARSEKDLIQQFAQVFQSENIQLIQEQQKIQLIYEQESMTSSADVSPCFKVQNDGRFQAAVQKSKKIINDQQPQGINTSKLVDVRANLHQALQNRKQSIFNLNISSGIGRSPKGMIIYQEDYIKEGNESDENSDSNDESQKSEKKYDKKLITITDFNDNMIENITNLYHQLQRELELNENDQTIQKAYCQIEPLYWQFNQQRLYDFEVMASYESFFKNGNFNEIIKNNNQNHFDWQLQFLQKLQKYMLYPFIFIQKYLNKKRNLINLQQIKHNPFKRLNSRLKTLKNSLKLKKKTVLLKPIQKLGQVVPEI</sequence>
<evidence type="ECO:0000256" key="2">
    <source>
        <dbReference type="SAM" id="Phobius"/>
    </source>
</evidence>
<feature type="transmembrane region" description="Helical" evidence="2">
    <location>
        <begin position="387"/>
        <end position="408"/>
    </location>
</feature>
<keyword evidence="1" id="KW-0175">Coiled coil</keyword>
<keyword evidence="2" id="KW-0812">Transmembrane</keyword>
<feature type="transmembrane region" description="Helical" evidence="2">
    <location>
        <begin position="346"/>
        <end position="367"/>
    </location>
</feature>
<name>A0A8S1Q274_9CILI</name>
<feature type="transmembrane region" description="Helical" evidence="2">
    <location>
        <begin position="420"/>
        <end position="443"/>
    </location>
</feature>
<keyword evidence="2" id="KW-0472">Membrane</keyword>
<dbReference type="InterPro" id="IPR013099">
    <property type="entry name" value="K_chnl_dom"/>
</dbReference>
<accession>A0A8S1Q274</accession>
<evidence type="ECO:0000259" key="3">
    <source>
        <dbReference type="Pfam" id="PF07885"/>
    </source>
</evidence>
<dbReference type="GO" id="GO:0005886">
    <property type="term" value="C:plasma membrane"/>
    <property type="evidence" value="ECO:0007669"/>
    <property type="project" value="TreeGrafter"/>
</dbReference>
<protein>
    <recommendedName>
        <fullName evidence="3">Potassium channel domain-containing protein</fullName>
    </recommendedName>
</protein>
<feature type="coiled-coil region" evidence="1">
    <location>
        <begin position="486"/>
        <end position="513"/>
    </location>
</feature>
<gene>
    <name evidence="4" type="ORF">PSON_ATCC_30995.1.T0930116</name>
</gene>
<proteinExistence type="predicted"/>
<dbReference type="Proteomes" id="UP000692954">
    <property type="component" value="Unassembled WGS sequence"/>
</dbReference>
<dbReference type="InterPro" id="IPR050818">
    <property type="entry name" value="KCNH_animal-type"/>
</dbReference>